<accession>A0ABS3JIP7</accession>
<dbReference type="Pfam" id="PF01042">
    <property type="entry name" value="Ribonuc_L-PSP"/>
    <property type="match status" value="1"/>
</dbReference>
<evidence type="ECO:0000313" key="2">
    <source>
        <dbReference type="EMBL" id="MBO0949879.1"/>
    </source>
</evidence>
<dbReference type="PANTHER" id="PTHR11803:SF58">
    <property type="entry name" value="PROTEIN HMF1-RELATED"/>
    <property type="match status" value="1"/>
</dbReference>
<protein>
    <submittedName>
        <fullName evidence="2">RidA family protein</fullName>
    </submittedName>
</protein>
<name>A0ABS3JIP7_9BACT</name>
<dbReference type="InterPro" id="IPR035959">
    <property type="entry name" value="RutC-like_sf"/>
</dbReference>
<evidence type="ECO:0000256" key="1">
    <source>
        <dbReference type="ARBA" id="ARBA00010552"/>
    </source>
</evidence>
<comment type="caution">
    <text evidence="2">The sequence shown here is derived from an EMBL/GenBank/DDBJ whole genome shotgun (WGS) entry which is preliminary data.</text>
</comment>
<gene>
    <name evidence="2" type="ORF">J2I46_14885</name>
</gene>
<comment type="similarity">
    <text evidence="1">Belongs to the RutC family.</text>
</comment>
<dbReference type="CDD" id="cd00448">
    <property type="entry name" value="YjgF_YER057c_UK114_family"/>
    <property type="match status" value="1"/>
</dbReference>
<dbReference type="RefSeq" id="WP_207329838.1">
    <property type="nucleotide sequence ID" value="NZ_JAFMYW010000004.1"/>
</dbReference>
<dbReference type="PANTHER" id="PTHR11803">
    <property type="entry name" value="2-IMINOBUTANOATE/2-IMINOPROPANOATE DEAMINASE RIDA"/>
    <property type="match status" value="1"/>
</dbReference>
<dbReference type="Gene3D" id="3.30.1330.40">
    <property type="entry name" value="RutC-like"/>
    <property type="match status" value="1"/>
</dbReference>
<organism evidence="2 3">
    <name type="scientific">Fibrella forsythiae</name>
    <dbReference type="NCBI Taxonomy" id="2817061"/>
    <lineage>
        <taxon>Bacteria</taxon>
        <taxon>Pseudomonadati</taxon>
        <taxon>Bacteroidota</taxon>
        <taxon>Cytophagia</taxon>
        <taxon>Cytophagales</taxon>
        <taxon>Spirosomataceae</taxon>
        <taxon>Fibrella</taxon>
    </lineage>
</organism>
<evidence type="ECO:0000313" key="3">
    <source>
        <dbReference type="Proteomes" id="UP000664628"/>
    </source>
</evidence>
<reference evidence="2 3" key="1">
    <citation type="submission" date="2021-03" db="EMBL/GenBank/DDBJ databases">
        <title>Fibrella sp. HMF5405 genome sequencing and assembly.</title>
        <authorList>
            <person name="Kang H."/>
            <person name="Kim H."/>
            <person name="Bae S."/>
            <person name="Joh K."/>
        </authorList>
    </citation>
    <scope>NUCLEOTIDE SEQUENCE [LARGE SCALE GENOMIC DNA]</scope>
    <source>
        <strain evidence="2 3">HMF5405</strain>
    </source>
</reference>
<dbReference type="SUPFAM" id="SSF55298">
    <property type="entry name" value="YjgF-like"/>
    <property type="match status" value="1"/>
</dbReference>
<dbReference type="EMBL" id="JAFMYW010000004">
    <property type="protein sequence ID" value="MBO0949879.1"/>
    <property type="molecule type" value="Genomic_DNA"/>
</dbReference>
<dbReference type="InterPro" id="IPR006175">
    <property type="entry name" value="YjgF/YER057c/UK114"/>
</dbReference>
<dbReference type="Proteomes" id="UP000664628">
    <property type="component" value="Unassembled WGS sequence"/>
</dbReference>
<sequence length="131" mass="14002">MKFIQATKVAPAGGHYSPAVVHNGLVYVSGILPVTPNGDKLSDAPLALQVETVFYNLRAVLLASGSAPDQVIQVRIYVTDVNDWGDVNRLYAAFFGDHKPARAVVPVPALHYGLKIEVEAIAAVLPTKQVV</sequence>
<keyword evidence="3" id="KW-1185">Reference proteome</keyword>
<proteinExistence type="inferred from homology"/>